<evidence type="ECO:0000313" key="2">
    <source>
        <dbReference type="EMBL" id="PON86406.1"/>
    </source>
</evidence>
<dbReference type="Proteomes" id="UP000237000">
    <property type="component" value="Unassembled WGS sequence"/>
</dbReference>
<comment type="caution">
    <text evidence="2">The sequence shown here is derived from an EMBL/GenBank/DDBJ whole genome shotgun (WGS) entry which is preliminary data.</text>
</comment>
<keyword evidence="3" id="KW-1185">Reference proteome</keyword>
<proteinExistence type="predicted"/>
<feature type="coiled-coil region" evidence="1">
    <location>
        <begin position="18"/>
        <end position="52"/>
    </location>
</feature>
<name>A0A2P5ELH1_TREOI</name>
<accession>A0A2P5ELH1</accession>
<keyword evidence="1" id="KW-0175">Coiled coil</keyword>
<dbReference type="AlphaFoldDB" id="A0A2P5ELH1"/>
<dbReference type="EMBL" id="JXTC01000132">
    <property type="protein sequence ID" value="PON86406.1"/>
    <property type="molecule type" value="Genomic_DNA"/>
</dbReference>
<protein>
    <submittedName>
        <fullName evidence="2">Uncharacterized protein</fullName>
    </submittedName>
</protein>
<dbReference type="InParanoid" id="A0A2P5ELH1"/>
<sequence length="224" mass="25612">MQEFAMGDPTINYIVDAIRQMDVEYRDLKEQKSGLEHQLKLMLEENKQREEDRRRFQNVVFDLLFWSKTPSHVGSEGGVFGNEKLSSGDVKLDNSKGIDIDRDLVLLETKKSILKSRLLTRGPLIFILAAEVNCLYIGRSGTRLVESRIRRCTRNASLDISLTSKTCEKKKGRSKSSESYSKMSGCNGQVMKYRVGSFKVTKKLNAPRDGEVLEYIFDESLLMR</sequence>
<organism evidence="2 3">
    <name type="scientific">Trema orientale</name>
    <name type="common">Charcoal tree</name>
    <name type="synonym">Celtis orientalis</name>
    <dbReference type="NCBI Taxonomy" id="63057"/>
    <lineage>
        <taxon>Eukaryota</taxon>
        <taxon>Viridiplantae</taxon>
        <taxon>Streptophyta</taxon>
        <taxon>Embryophyta</taxon>
        <taxon>Tracheophyta</taxon>
        <taxon>Spermatophyta</taxon>
        <taxon>Magnoliopsida</taxon>
        <taxon>eudicotyledons</taxon>
        <taxon>Gunneridae</taxon>
        <taxon>Pentapetalae</taxon>
        <taxon>rosids</taxon>
        <taxon>fabids</taxon>
        <taxon>Rosales</taxon>
        <taxon>Cannabaceae</taxon>
        <taxon>Trema</taxon>
    </lineage>
</organism>
<evidence type="ECO:0000313" key="3">
    <source>
        <dbReference type="Proteomes" id="UP000237000"/>
    </source>
</evidence>
<evidence type="ECO:0000256" key="1">
    <source>
        <dbReference type="SAM" id="Coils"/>
    </source>
</evidence>
<gene>
    <name evidence="2" type="ORF">TorRG33x02_177470</name>
</gene>
<reference evidence="3" key="1">
    <citation type="submission" date="2016-06" db="EMBL/GenBank/DDBJ databases">
        <title>Parallel loss of symbiosis genes in relatives of nitrogen-fixing non-legume Parasponia.</title>
        <authorList>
            <person name="Van Velzen R."/>
            <person name="Holmer R."/>
            <person name="Bu F."/>
            <person name="Rutten L."/>
            <person name="Van Zeijl A."/>
            <person name="Liu W."/>
            <person name="Santuari L."/>
            <person name="Cao Q."/>
            <person name="Sharma T."/>
            <person name="Shen D."/>
            <person name="Roswanjaya Y."/>
            <person name="Wardhani T."/>
            <person name="Kalhor M.S."/>
            <person name="Jansen J."/>
            <person name="Van den Hoogen J."/>
            <person name="Gungor B."/>
            <person name="Hartog M."/>
            <person name="Hontelez J."/>
            <person name="Verver J."/>
            <person name="Yang W.-C."/>
            <person name="Schijlen E."/>
            <person name="Repin R."/>
            <person name="Schilthuizen M."/>
            <person name="Schranz E."/>
            <person name="Heidstra R."/>
            <person name="Miyata K."/>
            <person name="Fedorova E."/>
            <person name="Kohlen W."/>
            <person name="Bisseling T."/>
            <person name="Smit S."/>
            <person name="Geurts R."/>
        </authorList>
    </citation>
    <scope>NUCLEOTIDE SEQUENCE [LARGE SCALE GENOMIC DNA]</scope>
    <source>
        <strain evidence="3">cv. RG33-2</strain>
    </source>
</reference>